<dbReference type="Pfam" id="PF08538">
    <property type="entry name" value="DUF1749"/>
    <property type="match status" value="1"/>
</dbReference>
<name>A0A7S1X4H2_9CHLO</name>
<dbReference type="EMBL" id="HBGG01019365">
    <property type="protein sequence ID" value="CAD9207776.1"/>
    <property type="molecule type" value="Transcribed_RNA"/>
</dbReference>
<dbReference type="PANTHER" id="PTHR31591:SF1">
    <property type="entry name" value="UPF0613 PROTEIN PB24D3.06C"/>
    <property type="match status" value="1"/>
</dbReference>
<evidence type="ECO:0008006" key="2">
    <source>
        <dbReference type="Google" id="ProtNLM"/>
    </source>
</evidence>
<dbReference type="SUPFAM" id="SSF53474">
    <property type="entry name" value="alpha/beta-Hydrolases"/>
    <property type="match status" value="1"/>
</dbReference>
<reference evidence="1" key="1">
    <citation type="submission" date="2021-01" db="EMBL/GenBank/DDBJ databases">
        <authorList>
            <person name="Corre E."/>
            <person name="Pelletier E."/>
            <person name="Niang G."/>
            <person name="Scheremetjew M."/>
            <person name="Finn R."/>
            <person name="Kale V."/>
            <person name="Holt S."/>
            <person name="Cochrane G."/>
            <person name="Meng A."/>
            <person name="Brown T."/>
            <person name="Cohen L."/>
        </authorList>
    </citation>
    <scope>NUCLEOTIDE SEQUENCE</scope>
    <source>
        <strain evidence="1">PLY429</strain>
    </source>
</reference>
<protein>
    <recommendedName>
        <fullName evidence="2">Serine aminopeptidase S33 domain-containing protein</fullName>
    </recommendedName>
</protein>
<dbReference type="AlphaFoldDB" id="A0A7S1X4H2"/>
<organism evidence="1">
    <name type="scientific">Tetraselmis chuii</name>
    <dbReference type="NCBI Taxonomy" id="63592"/>
    <lineage>
        <taxon>Eukaryota</taxon>
        <taxon>Viridiplantae</taxon>
        <taxon>Chlorophyta</taxon>
        <taxon>core chlorophytes</taxon>
        <taxon>Chlorodendrophyceae</taxon>
        <taxon>Chlorodendrales</taxon>
        <taxon>Chlorodendraceae</taxon>
        <taxon>Tetraselmis</taxon>
    </lineage>
</organism>
<dbReference type="InterPro" id="IPR013744">
    <property type="entry name" value="SidJ"/>
</dbReference>
<proteinExistence type="predicted"/>
<dbReference type="InterPro" id="IPR029058">
    <property type="entry name" value="AB_hydrolase_fold"/>
</dbReference>
<sequence length="292" mass="30939">MAAPVQGTLFKYGPASIQSAFMTGSGAKGRCHAVFVPGLTDGLMSHTYFKPLGEALEAQQWSLVQPQLSSSYGGWGTASLDQDASELLLLSRHLSSHYDSKGIVLFGHSTGCQDAVRYVQRFASDRQAAPLLGVVLQAPVSDREFMNMLPKMREILVKAEKMVADGKGEDVVERDIFGPTAPVFLSARRMVALMQKNGDDDMFSSDLTDEELSALLGHLAPLPTLVIASGADEYVPPGVDRAGLGERIAAAIGPSATSACIPGGLHALVGKEEEAVEHISSFCFDVAAVGSE</sequence>
<gene>
    <name evidence="1" type="ORF">TCHU04912_LOCUS10012</name>
</gene>
<dbReference type="Gene3D" id="3.40.50.1820">
    <property type="entry name" value="alpha/beta hydrolase"/>
    <property type="match status" value="1"/>
</dbReference>
<dbReference type="PANTHER" id="PTHR31591">
    <property type="entry name" value="UPF0613 PROTEIN PB24D3.06C"/>
    <property type="match status" value="1"/>
</dbReference>
<accession>A0A7S1X4H2</accession>
<evidence type="ECO:0000313" key="1">
    <source>
        <dbReference type="EMBL" id="CAD9207776.1"/>
    </source>
</evidence>